<dbReference type="GO" id="GO:0000976">
    <property type="term" value="F:transcription cis-regulatory region binding"/>
    <property type="evidence" value="ECO:0007669"/>
    <property type="project" value="TreeGrafter"/>
</dbReference>
<comment type="caution">
    <text evidence="5">Lacks conserved residue(s) required for the propagation of feature annotation.</text>
</comment>
<evidence type="ECO:0000259" key="8">
    <source>
        <dbReference type="PROSITE" id="PS50110"/>
    </source>
</evidence>
<proteinExistence type="predicted"/>
<evidence type="ECO:0008006" key="12">
    <source>
        <dbReference type="Google" id="ProtNLM"/>
    </source>
</evidence>
<dbReference type="InterPro" id="IPR036388">
    <property type="entry name" value="WH-like_DNA-bd_sf"/>
</dbReference>
<evidence type="ECO:0000313" key="11">
    <source>
        <dbReference type="Proteomes" id="UP000093695"/>
    </source>
</evidence>
<evidence type="ECO:0000256" key="1">
    <source>
        <dbReference type="ARBA" id="ARBA00022553"/>
    </source>
</evidence>
<dbReference type="Gene3D" id="1.10.10.10">
    <property type="entry name" value="Winged helix-like DNA-binding domain superfamily/Winged helix DNA-binding domain"/>
    <property type="match status" value="1"/>
</dbReference>
<evidence type="ECO:0000256" key="3">
    <source>
        <dbReference type="ARBA" id="ARBA00023125"/>
    </source>
</evidence>
<gene>
    <name evidence="10" type="ORF">SD37_09390</name>
</gene>
<dbReference type="PROSITE" id="PS51755">
    <property type="entry name" value="OMPR_PHOB"/>
    <property type="match status" value="1"/>
</dbReference>
<dbReference type="InterPro" id="IPR001789">
    <property type="entry name" value="Sig_transdc_resp-reg_receiver"/>
</dbReference>
<dbReference type="CDD" id="cd00383">
    <property type="entry name" value="trans_reg_C"/>
    <property type="match status" value="1"/>
</dbReference>
<evidence type="ECO:0000256" key="2">
    <source>
        <dbReference type="ARBA" id="ARBA00023015"/>
    </source>
</evidence>
<dbReference type="Pfam" id="PF00486">
    <property type="entry name" value="Trans_reg_C"/>
    <property type="match status" value="1"/>
</dbReference>
<evidence type="ECO:0000256" key="5">
    <source>
        <dbReference type="PROSITE-ProRule" id="PRU00169"/>
    </source>
</evidence>
<feature type="DNA-binding region" description="OmpR/PhoB-type" evidence="6">
    <location>
        <begin position="124"/>
        <end position="222"/>
    </location>
</feature>
<feature type="domain" description="OmpR/PhoB-type" evidence="9">
    <location>
        <begin position="124"/>
        <end position="222"/>
    </location>
</feature>
<dbReference type="EMBL" id="CP016174">
    <property type="protein sequence ID" value="ANN15840.1"/>
    <property type="molecule type" value="Genomic_DNA"/>
</dbReference>
<name>A0A193BUH9_AMYOR</name>
<keyword evidence="2" id="KW-0805">Transcription regulation</keyword>
<dbReference type="InterPro" id="IPR011006">
    <property type="entry name" value="CheY-like_superfamily"/>
</dbReference>
<feature type="domain" description="Response regulatory" evidence="8">
    <location>
        <begin position="1"/>
        <end position="114"/>
    </location>
</feature>
<dbReference type="PANTHER" id="PTHR48111">
    <property type="entry name" value="REGULATOR OF RPOS"/>
    <property type="match status" value="1"/>
</dbReference>
<accession>A0A193BUH9</accession>
<evidence type="ECO:0000256" key="7">
    <source>
        <dbReference type="SAM" id="MobiDB-lite"/>
    </source>
</evidence>
<dbReference type="AlphaFoldDB" id="A0A193BUH9"/>
<dbReference type="InterPro" id="IPR039420">
    <property type="entry name" value="WalR-like"/>
</dbReference>
<protein>
    <recommendedName>
        <fullName evidence="12">DNA-binding response regulator</fullName>
    </recommendedName>
</protein>
<dbReference type="GO" id="GO:0006355">
    <property type="term" value="P:regulation of DNA-templated transcription"/>
    <property type="evidence" value="ECO:0007669"/>
    <property type="project" value="InterPro"/>
</dbReference>
<dbReference type="Proteomes" id="UP000093695">
    <property type="component" value="Chromosome"/>
</dbReference>
<organism evidence="10 11">
    <name type="scientific">Amycolatopsis orientalis</name>
    <name type="common">Nocardia orientalis</name>
    <dbReference type="NCBI Taxonomy" id="31958"/>
    <lineage>
        <taxon>Bacteria</taxon>
        <taxon>Bacillati</taxon>
        <taxon>Actinomycetota</taxon>
        <taxon>Actinomycetes</taxon>
        <taxon>Pseudonocardiales</taxon>
        <taxon>Pseudonocardiaceae</taxon>
        <taxon>Amycolatopsis</taxon>
    </lineage>
</organism>
<dbReference type="InterPro" id="IPR001867">
    <property type="entry name" value="OmpR/PhoB-type_DNA-bd"/>
</dbReference>
<dbReference type="InterPro" id="IPR016032">
    <property type="entry name" value="Sig_transdc_resp-reg_C-effctor"/>
</dbReference>
<feature type="region of interest" description="Disordered" evidence="7">
    <location>
        <begin position="229"/>
        <end position="259"/>
    </location>
</feature>
<dbReference type="GO" id="GO:0032993">
    <property type="term" value="C:protein-DNA complex"/>
    <property type="evidence" value="ECO:0007669"/>
    <property type="project" value="TreeGrafter"/>
</dbReference>
<reference evidence="10 11" key="1">
    <citation type="journal article" date="2015" name="Genome Announc.">
        <title>Draft Genome Sequence of Norvancomycin-Producing Strain Amycolatopsis orientalis CPCC200066.</title>
        <authorList>
            <person name="Lei X."/>
            <person name="Yuan F."/>
            <person name="Shi Y."/>
            <person name="Li X."/>
            <person name="Wang L."/>
            <person name="Hong B."/>
        </authorList>
    </citation>
    <scope>NUCLEOTIDE SEQUENCE [LARGE SCALE GENOMIC DNA]</scope>
    <source>
        <strain evidence="10 11">B-37</strain>
    </source>
</reference>
<sequence>MILVLSDGVEAGSRAATILQRSYLIDRVMSLKEAKLAISGGKYVGVILNMESAGRERVAATVKELVAARSIPILVLTVHQDETDIVRIFHAGADECLPPTVPGVELLARTRAMVRRQAERPPVEADIVVGALRINPAARVATLDGCLLKLAGREFDLLLALARRPGHTFDRHDLQKVLWGAHNSGRANVNAYVSRLRRKLGEIAERPRFLHTVYGRGLKLQVSGVGQGGQLGRGGGQKGPFVASEFGEGNLQPRSPVGS</sequence>
<evidence type="ECO:0000256" key="4">
    <source>
        <dbReference type="ARBA" id="ARBA00023163"/>
    </source>
</evidence>
<dbReference type="PANTHER" id="PTHR48111:SF4">
    <property type="entry name" value="DNA-BINDING DUAL TRANSCRIPTIONAL REGULATOR OMPR"/>
    <property type="match status" value="1"/>
</dbReference>
<keyword evidence="11" id="KW-1185">Reference proteome</keyword>
<evidence type="ECO:0000313" key="10">
    <source>
        <dbReference type="EMBL" id="ANN15840.1"/>
    </source>
</evidence>
<dbReference type="KEGG" id="aori:SD37_09390"/>
<keyword evidence="1" id="KW-0597">Phosphoprotein</keyword>
<dbReference type="Gene3D" id="3.40.50.2300">
    <property type="match status" value="1"/>
</dbReference>
<dbReference type="STRING" id="31958.SD37_09390"/>
<keyword evidence="4" id="KW-0804">Transcription</keyword>
<dbReference type="SUPFAM" id="SSF46894">
    <property type="entry name" value="C-terminal effector domain of the bipartite response regulators"/>
    <property type="match status" value="1"/>
</dbReference>
<keyword evidence="3 6" id="KW-0238">DNA-binding</keyword>
<evidence type="ECO:0000256" key="6">
    <source>
        <dbReference type="PROSITE-ProRule" id="PRU01091"/>
    </source>
</evidence>
<dbReference type="GO" id="GO:0000156">
    <property type="term" value="F:phosphorelay response regulator activity"/>
    <property type="evidence" value="ECO:0007669"/>
    <property type="project" value="TreeGrafter"/>
</dbReference>
<dbReference type="PROSITE" id="PS50110">
    <property type="entry name" value="RESPONSE_REGULATORY"/>
    <property type="match status" value="1"/>
</dbReference>
<evidence type="ECO:0000259" key="9">
    <source>
        <dbReference type="PROSITE" id="PS51755"/>
    </source>
</evidence>
<dbReference type="GO" id="GO:0005829">
    <property type="term" value="C:cytosol"/>
    <property type="evidence" value="ECO:0007669"/>
    <property type="project" value="TreeGrafter"/>
</dbReference>
<feature type="compositionally biased region" description="Gly residues" evidence="7">
    <location>
        <begin position="229"/>
        <end position="238"/>
    </location>
</feature>
<dbReference type="SUPFAM" id="SSF52172">
    <property type="entry name" value="CheY-like"/>
    <property type="match status" value="1"/>
</dbReference>
<dbReference type="SMART" id="SM00862">
    <property type="entry name" value="Trans_reg_C"/>
    <property type="match status" value="1"/>
</dbReference>